<feature type="domain" description="F-box" evidence="2">
    <location>
        <begin position="118"/>
        <end position="150"/>
    </location>
</feature>
<accession>A0A0R3TPF6</accession>
<evidence type="ECO:0000256" key="1">
    <source>
        <dbReference type="ARBA" id="ARBA00022786"/>
    </source>
</evidence>
<dbReference type="InterPro" id="IPR036047">
    <property type="entry name" value="F-box-like_dom_sf"/>
</dbReference>
<name>A0A0R3TPF6_RODNA</name>
<dbReference type="AlphaFoldDB" id="A0A0R3TPF6"/>
<dbReference type="EMBL" id="UZAE01012581">
    <property type="protein sequence ID" value="VDO05791.1"/>
    <property type="molecule type" value="Genomic_DNA"/>
</dbReference>
<dbReference type="SUPFAM" id="SSF81383">
    <property type="entry name" value="F-box domain"/>
    <property type="match status" value="1"/>
</dbReference>
<proteinExistence type="predicted"/>
<keyword evidence="1" id="KW-0833">Ubl conjugation pathway</keyword>
<dbReference type="Pfam" id="PF12937">
    <property type="entry name" value="F-box-like"/>
    <property type="match status" value="1"/>
</dbReference>
<dbReference type="InterPro" id="IPR050995">
    <property type="entry name" value="WD-F-box_domain-protein"/>
</dbReference>
<keyword evidence="4" id="KW-1185">Reference proteome</keyword>
<evidence type="ECO:0000313" key="4">
    <source>
        <dbReference type="Proteomes" id="UP000278807"/>
    </source>
</evidence>
<sequence>MGDMPTDGGDARFLNENDGYYSFQPATPVSVKRSSVGGMELVTAQKKNRLEVAADQNRCLEAFSQWNEDDQVDFLCKLLRRMSHAQHSQINILLEPLLQCDIVTALPSRGVPNISADILSYLDASSLLSVELVSKSWQLIVVRFQLWRKLIARQMETNVVWRGLAERRGWLTFVQLVDPSVLSTLLEQRMSQLSCGQGGLKRALEFPPIKQNGQPSHPTPFGDNWSSSVPISLTSAAIDAVSTPSPSLSHTEASCSHEKMLLAHRFYKQLYPRIIRDIRVSFHHVSAMFIYRKLLGKFF</sequence>
<evidence type="ECO:0000313" key="3">
    <source>
        <dbReference type="EMBL" id="VDO05791.1"/>
    </source>
</evidence>
<dbReference type="Gene3D" id="6.10.250.1840">
    <property type="match status" value="1"/>
</dbReference>
<dbReference type="PANTHER" id="PTHR14604">
    <property type="entry name" value="WD40 REPEAT PF20"/>
    <property type="match status" value="1"/>
</dbReference>
<dbReference type="InterPro" id="IPR021977">
    <property type="entry name" value="Beta-TrCP_D"/>
</dbReference>
<evidence type="ECO:0000313" key="5">
    <source>
        <dbReference type="WBParaSite" id="HNAJ_0000935501-mRNA-1"/>
    </source>
</evidence>
<reference evidence="5" key="1">
    <citation type="submission" date="2017-02" db="UniProtKB">
        <authorList>
            <consortium name="WormBaseParasite"/>
        </authorList>
    </citation>
    <scope>IDENTIFICATION</scope>
</reference>
<protein>
    <submittedName>
        <fullName evidence="5">F-box domain-containing protein</fullName>
    </submittedName>
</protein>
<evidence type="ECO:0000259" key="2">
    <source>
        <dbReference type="PROSITE" id="PS50181"/>
    </source>
</evidence>
<dbReference type="GO" id="GO:0046983">
    <property type="term" value="F:protein dimerization activity"/>
    <property type="evidence" value="ECO:0007669"/>
    <property type="project" value="InterPro"/>
</dbReference>
<dbReference type="InterPro" id="IPR001810">
    <property type="entry name" value="F-box_dom"/>
</dbReference>
<organism evidence="5">
    <name type="scientific">Rodentolepis nana</name>
    <name type="common">Dwarf tapeworm</name>
    <name type="synonym">Hymenolepis nana</name>
    <dbReference type="NCBI Taxonomy" id="102285"/>
    <lineage>
        <taxon>Eukaryota</taxon>
        <taxon>Metazoa</taxon>
        <taxon>Spiralia</taxon>
        <taxon>Lophotrochozoa</taxon>
        <taxon>Platyhelminthes</taxon>
        <taxon>Cestoda</taxon>
        <taxon>Eucestoda</taxon>
        <taxon>Cyclophyllidea</taxon>
        <taxon>Hymenolepididae</taxon>
        <taxon>Rodentolepis</taxon>
    </lineage>
</organism>
<dbReference type="SMART" id="SM00256">
    <property type="entry name" value="FBOX"/>
    <property type="match status" value="1"/>
</dbReference>
<dbReference type="Gene3D" id="1.20.1280.50">
    <property type="match status" value="1"/>
</dbReference>
<dbReference type="PANTHER" id="PTHR14604:SF4">
    <property type="entry name" value="F-BOX DOMAIN-CONTAINING PROTEIN"/>
    <property type="match status" value="1"/>
</dbReference>
<dbReference type="Proteomes" id="UP000278807">
    <property type="component" value="Unassembled WGS sequence"/>
</dbReference>
<dbReference type="STRING" id="102285.A0A0R3TPF6"/>
<dbReference type="SMART" id="SM01028">
    <property type="entry name" value="Beta-TrCP_D"/>
    <property type="match status" value="1"/>
</dbReference>
<reference evidence="3 4" key="2">
    <citation type="submission" date="2018-11" db="EMBL/GenBank/DDBJ databases">
        <authorList>
            <consortium name="Pathogen Informatics"/>
        </authorList>
    </citation>
    <scope>NUCLEOTIDE SEQUENCE [LARGE SCALE GENOMIC DNA]</scope>
</reference>
<dbReference type="WBParaSite" id="HNAJ_0000935501-mRNA-1">
    <property type="protein sequence ID" value="HNAJ_0000935501-mRNA-1"/>
    <property type="gene ID" value="HNAJ_0000935501"/>
</dbReference>
<gene>
    <name evidence="3" type="ORF">HNAJ_LOCUS9350</name>
</gene>
<dbReference type="OrthoDB" id="19711at2759"/>
<dbReference type="PROSITE" id="PS50181">
    <property type="entry name" value="FBOX"/>
    <property type="match status" value="1"/>
</dbReference>
<dbReference type="Pfam" id="PF12125">
    <property type="entry name" value="Beta-TrCP_D"/>
    <property type="match status" value="1"/>
</dbReference>